<accession>A0ABU0YNK2</accession>
<evidence type="ECO:0000313" key="3">
    <source>
        <dbReference type="EMBL" id="MDQ7249299.1"/>
    </source>
</evidence>
<reference evidence="4" key="1">
    <citation type="submission" date="2023-08" db="EMBL/GenBank/DDBJ databases">
        <title>Rhodospirillaceae gen. nov., a novel taxon isolated from the Yangtze River Yuezi River estuary sludge.</title>
        <authorList>
            <person name="Ruan L."/>
        </authorList>
    </citation>
    <scope>NUCLEOTIDE SEQUENCE [LARGE SCALE GENOMIC DNA]</scope>
    <source>
        <strain evidence="4">R-7</strain>
    </source>
</reference>
<gene>
    <name evidence="3" type="ORF">Q8A70_16550</name>
</gene>
<dbReference type="Proteomes" id="UP001230156">
    <property type="component" value="Unassembled WGS sequence"/>
</dbReference>
<comment type="caution">
    <text evidence="3">The sequence shown here is derived from an EMBL/GenBank/DDBJ whole genome shotgun (WGS) entry which is preliminary data.</text>
</comment>
<feature type="domain" description="EamA" evidence="2">
    <location>
        <begin position="12"/>
        <end position="144"/>
    </location>
</feature>
<feature type="transmembrane region" description="Helical" evidence="1">
    <location>
        <begin position="210"/>
        <end position="229"/>
    </location>
</feature>
<proteinExistence type="predicted"/>
<feature type="transmembrane region" description="Helical" evidence="1">
    <location>
        <begin position="103"/>
        <end position="121"/>
    </location>
</feature>
<feature type="transmembrane region" description="Helical" evidence="1">
    <location>
        <begin position="266"/>
        <end position="283"/>
    </location>
</feature>
<dbReference type="PANTHER" id="PTHR22911">
    <property type="entry name" value="ACYL-MALONYL CONDENSING ENZYME-RELATED"/>
    <property type="match status" value="1"/>
</dbReference>
<keyword evidence="1" id="KW-1133">Transmembrane helix</keyword>
<dbReference type="InterPro" id="IPR000620">
    <property type="entry name" value="EamA_dom"/>
</dbReference>
<keyword evidence="4" id="KW-1185">Reference proteome</keyword>
<keyword evidence="1" id="KW-0472">Membrane</keyword>
<evidence type="ECO:0000259" key="2">
    <source>
        <dbReference type="Pfam" id="PF00892"/>
    </source>
</evidence>
<feature type="transmembrane region" description="Helical" evidence="1">
    <location>
        <begin position="12"/>
        <end position="31"/>
    </location>
</feature>
<feature type="transmembrane region" description="Helical" evidence="1">
    <location>
        <begin position="130"/>
        <end position="147"/>
    </location>
</feature>
<feature type="domain" description="EamA" evidence="2">
    <location>
        <begin position="153"/>
        <end position="280"/>
    </location>
</feature>
<sequence length="301" mass="31858">MPSTALRRQPLLGLVYMAVAILLFSAMDAAAKWLTAGYSVVEIALLSRLLSPFLSLGVALHQGGLRTLRTRHPGWHLARATANGFTLVTFFAALIYLPLADTVAITFVSPLICCALAVPMLKEHVGPRRWIAIVIGFAGVLVITQPSGVGFGLGAALALGAALGSAFEITFTRRMSATESSQSILFWSSTLMIVAFGSVVPFAWTTPTLADLPAIAVLAVSGSCAQFCLVQAFRYGEVSMLVPLGYSGLIWATLFGYLFWGELPTLTVIGGVAIIVASSAYVAHREARVKGQATGPTRDLI</sequence>
<dbReference type="PANTHER" id="PTHR22911:SF103">
    <property type="entry name" value="BLR2811 PROTEIN"/>
    <property type="match status" value="1"/>
</dbReference>
<dbReference type="InterPro" id="IPR037185">
    <property type="entry name" value="EmrE-like"/>
</dbReference>
<dbReference type="Pfam" id="PF00892">
    <property type="entry name" value="EamA"/>
    <property type="match status" value="2"/>
</dbReference>
<protein>
    <submittedName>
        <fullName evidence="3">DMT family transporter</fullName>
    </submittedName>
</protein>
<keyword evidence="1" id="KW-0812">Transmembrane</keyword>
<feature type="transmembrane region" description="Helical" evidence="1">
    <location>
        <begin position="241"/>
        <end position="260"/>
    </location>
</feature>
<evidence type="ECO:0000256" key="1">
    <source>
        <dbReference type="SAM" id="Phobius"/>
    </source>
</evidence>
<feature type="transmembrane region" description="Helical" evidence="1">
    <location>
        <begin position="153"/>
        <end position="172"/>
    </location>
</feature>
<feature type="transmembrane region" description="Helical" evidence="1">
    <location>
        <begin position="77"/>
        <end position="97"/>
    </location>
</feature>
<dbReference type="SUPFAM" id="SSF103481">
    <property type="entry name" value="Multidrug resistance efflux transporter EmrE"/>
    <property type="match status" value="2"/>
</dbReference>
<evidence type="ECO:0000313" key="4">
    <source>
        <dbReference type="Proteomes" id="UP001230156"/>
    </source>
</evidence>
<organism evidence="3 4">
    <name type="scientific">Dongia sedimenti</name>
    <dbReference type="NCBI Taxonomy" id="3064282"/>
    <lineage>
        <taxon>Bacteria</taxon>
        <taxon>Pseudomonadati</taxon>
        <taxon>Pseudomonadota</taxon>
        <taxon>Alphaproteobacteria</taxon>
        <taxon>Rhodospirillales</taxon>
        <taxon>Dongiaceae</taxon>
        <taxon>Dongia</taxon>
    </lineage>
</organism>
<feature type="transmembrane region" description="Helical" evidence="1">
    <location>
        <begin position="43"/>
        <end position="65"/>
    </location>
</feature>
<feature type="transmembrane region" description="Helical" evidence="1">
    <location>
        <begin position="184"/>
        <end position="204"/>
    </location>
</feature>
<dbReference type="EMBL" id="JAUYVI010000005">
    <property type="protein sequence ID" value="MDQ7249299.1"/>
    <property type="molecule type" value="Genomic_DNA"/>
</dbReference>
<dbReference type="RefSeq" id="WP_379957140.1">
    <property type="nucleotide sequence ID" value="NZ_JAUYVI010000005.1"/>
</dbReference>
<name>A0ABU0YNK2_9PROT</name>